<dbReference type="Proteomes" id="UP000186817">
    <property type="component" value="Unassembled WGS sequence"/>
</dbReference>
<dbReference type="CDD" id="cd02674">
    <property type="entry name" value="Peptidase_C19R"/>
    <property type="match status" value="1"/>
</dbReference>
<feature type="domain" description="USP" evidence="4">
    <location>
        <begin position="1170"/>
        <end position="1504"/>
    </location>
</feature>
<evidence type="ECO:0000256" key="2">
    <source>
        <dbReference type="SAM" id="MobiDB-lite"/>
    </source>
</evidence>
<feature type="compositionally biased region" description="Basic and acidic residues" evidence="2">
    <location>
        <begin position="959"/>
        <end position="980"/>
    </location>
</feature>
<dbReference type="SUPFAM" id="SSF54236">
    <property type="entry name" value="Ubiquitin-like"/>
    <property type="match status" value="1"/>
</dbReference>
<dbReference type="Gene3D" id="3.10.20.90">
    <property type="entry name" value="Phosphatidylinositol 3-kinase Catalytic Subunit, Chain A, domain 1"/>
    <property type="match status" value="1"/>
</dbReference>
<gene>
    <name evidence="5" type="primary">Usp8</name>
    <name evidence="5" type="ORF">AK812_SmicGene3433</name>
</gene>
<dbReference type="PROSITE" id="PS00972">
    <property type="entry name" value="USP_1"/>
    <property type="match status" value="1"/>
</dbReference>
<feature type="compositionally biased region" description="Basic and acidic residues" evidence="2">
    <location>
        <begin position="135"/>
        <end position="147"/>
    </location>
</feature>
<keyword evidence="5" id="KW-0378">Hydrolase</keyword>
<dbReference type="InterPro" id="IPR019956">
    <property type="entry name" value="Ubiquitin_dom"/>
</dbReference>
<dbReference type="PROSITE" id="PS00973">
    <property type="entry name" value="USP_2"/>
    <property type="match status" value="1"/>
</dbReference>
<dbReference type="InterPro" id="IPR050185">
    <property type="entry name" value="Ub_carboxyl-term_hydrolase"/>
</dbReference>
<protein>
    <submittedName>
        <fullName evidence="5">Ubiquitin carboxyl-terminal hydrolase 8</fullName>
    </submittedName>
</protein>
<dbReference type="Pfam" id="PF00240">
    <property type="entry name" value="ubiquitin"/>
    <property type="match status" value="1"/>
</dbReference>
<sequence>MDRSVRKILSLPLFGDDFCQWLVDLRMAQFEKLCAVSDGTIDECVQAFVNLVPALEAQYSPAHQKTEEELARWVPIIEILFALVRNTAKTGTADLAVDLGFGLAEVSVATGRSPLKSKRDSDEPPLPLPLAKRPRAIESRSDETQASLKAREIGEARKWGMRLRAIVERCGEHATIAGGPKPGSPLSQEEMNALRSIVYESGGFRTIQQCVRHWERFETWARSQNINAIPLTTEVLVKYILDLADRGCGPTVIPSVRGAVKWICKRIGMQSPDLGDARIMALQKRVYSERGKETREAVPIPLALVAALERFVCSRFRSSQFVMAFFAWWILIMIYSSLRFDDAMHVVPEALAMKDEALYGVVWQTKVERQKKGTRFAVAKVSVTGEEWMEDGWSAASFEMDERDYFMKELDSAERFGDRPATYQRSVLWLRYVLTTAASDDLKRGLISPPDLKGHLQLIQEITWHSCRVTLLSAAVQAQVPDKEIGLQANWKNPSQLVLKYARSRKEISIEMVKRLTKRIASDWKSPPEFEAEDSNLVDFGDCSLTYVTKARSSSAPAKDLNLKYHAMYIDGTGAERTLCGRYKITECDDLGEIPPSSQMCSLCAGSKKVSAMVDRTVYANEAATPKLNLRQIFGRQGLDTGLCRLSADKGLLTVEMFAMLGQDLSSAKETLRKLWEADMSPLGADAASQELSVMSLAAVWQAAQALQTQYASRRARMEEDPNKIPELSQEDHAEFRDRFVRVHPDVILIDAKEPHKKFVERLSRDFLIHGIVPFYEPAEIRTRADVIVVKSGLSRNAEDLLSISRADQPEPVTDVTTLFHRLHAFFMALEYLNICAFSRVEGPLKYLQELEQFRSECPGLPFLMAADRAIRKKIFRLLSEQRATYTAFSQALIEVLNNHKYLWNDARTSVTLSKVEHNRQQFVANPDQIQEDGAPPPPHNPFKRARGGKKKKRPQTPGKEETPKKIAKEDPAEKVKRDNRIPEKEWKLIADAAKKAIAQELVAKKTPLLREEIMQLAFYLPDQGQHKAITKYIRYKVPETVFTSFAILYDQEGNIFCVVRNRKQGPTFTVTVKVLSGQSFDLSVAATDTIQEVKAQIEKSVTIPVEKQRLVFAGKLLCDTATVSESRIEDGNTLHLVVRLTVQGEAGSTMESQGTVCALRGTCDSPGACGLLNLGNTCYLNSTLQALSNTVALRRYYEAGHYKADISCTPDSMGGRLADGFANLLRSIWGNEFRIVKPHEVRSLISEKWSQFAGCRQHDAQELLMFLLDGLHEDVKRSPSPCPRGSESASSQCHASDSQDAGNCQTDSKIKDIFHFQVRSTTTFCDVGMRSEKFEPMVYLTLPIPGPEDTALAERSLEDCLDSFSKQEELCQDDWVWCDQTQQRERSLKKIELWTAPECLIIHLKRFVADSSSIDKDGSFVRFPFELDLSRWLAGPPTEGEQYKLYAVVNHSGSLSYGHYTAYCKVGEGSDKKWYFFNDARVTQASESDVVSPEAYLLFYERF</sequence>
<dbReference type="PANTHER" id="PTHR21646">
    <property type="entry name" value="UBIQUITIN CARBOXYL-TERMINAL HYDROLASE"/>
    <property type="match status" value="1"/>
</dbReference>
<dbReference type="Pfam" id="PF00443">
    <property type="entry name" value="UCH"/>
    <property type="match status" value="1"/>
</dbReference>
<evidence type="ECO:0000256" key="1">
    <source>
        <dbReference type="ARBA" id="ARBA00023125"/>
    </source>
</evidence>
<dbReference type="SUPFAM" id="SSF56349">
    <property type="entry name" value="DNA breaking-rejoining enzymes"/>
    <property type="match status" value="1"/>
</dbReference>
<dbReference type="InterPro" id="IPR011010">
    <property type="entry name" value="DNA_brk_join_enz"/>
</dbReference>
<dbReference type="PROSITE" id="PS50235">
    <property type="entry name" value="USP_3"/>
    <property type="match status" value="1"/>
</dbReference>
<dbReference type="InterPro" id="IPR018200">
    <property type="entry name" value="USP_CS"/>
</dbReference>
<accession>A0A1Q9EYX5</accession>
<dbReference type="Gene3D" id="1.10.150.130">
    <property type="match status" value="1"/>
</dbReference>
<dbReference type="InterPro" id="IPR028889">
    <property type="entry name" value="USP"/>
</dbReference>
<feature type="compositionally biased region" description="Polar residues" evidence="2">
    <location>
        <begin position="1288"/>
        <end position="1299"/>
    </location>
</feature>
<dbReference type="CDD" id="cd17039">
    <property type="entry name" value="Ubl_ubiquitin_like"/>
    <property type="match status" value="1"/>
</dbReference>
<dbReference type="InterPro" id="IPR029071">
    <property type="entry name" value="Ubiquitin-like_domsf"/>
</dbReference>
<evidence type="ECO:0000259" key="4">
    <source>
        <dbReference type="PROSITE" id="PS50235"/>
    </source>
</evidence>
<dbReference type="InterPro" id="IPR038765">
    <property type="entry name" value="Papain-like_cys_pep_sf"/>
</dbReference>
<dbReference type="PROSITE" id="PS50053">
    <property type="entry name" value="UBIQUITIN_2"/>
    <property type="match status" value="1"/>
</dbReference>
<comment type="caution">
    <text evidence="5">The sequence shown here is derived from an EMBL/GenBank/DDBJ whole genome shotgun (WGS) entry which is preliminary data.</text>
</comment>
<feature type="region of interest" description="Disordered" evidence="2">
    <location>
        <begin position="112"/>
        <end position="147"/>
    </location>
</feature>
<dbReference type="EMBL" id="LSRX01000040">
    <property type="protein sequence ID" value="OLQ12601.1"/>
    <property type="molecule type" value="Genomic_DNA"/>
</dbReference>
<dbReference type="PROSITE" id="PS00299">
    <property type="entry name" value="UBIQUITIN_1"/>
    <property type="match status" value="1"/>
</dbReference>
<dbReference type="InterPro" id="IPR010998">
    <property type="entry name" value="Integrase_recombinase_N"/>
</dbReference>
<dbReference type="GO" id="GO:0004843">
    <property type="term" value="F:cysteine-type deubiquitinase activity"/>
    <property type="evidence" value="ECO:0007669"/>
    <property type="project" value="InterPro"/>
</dbReference>
<evidence type="ECO:0000313" key="6">
    <source>
        <dbReference type="Proteomes" id="UP000186817"/>
    </source>
</evidence>
<dbReference type="OrthoDB" id="292964at2759"/>
<keyword evidence="1" id="KW-0238">DNA-binding</keyword>
<dbReference type="SUPFAM" id="SSF54001">
    <property type="entry name" value="Cysteine proteinases"/>
    <property type="match status" value="1"/>
</dbReference>
<feature type="compositionally biased region" description="Basic residues" evidence="2">
    <location>
        <begin position="942"/>
        <end position="955"/>
    </location>
</feature>
<dbReference type="InterPro" id="IPR001394">
    <property type="entry name" value="Peptidase_C19_UCH"/>
</dbReference>
<keyword evidence="6" id="KW-1185">Reference proteome</keyword>
<name>A0A1Q9EYX5_SYMMI</name>
<proteinExistence type="predicted"/>
<dbReference type="GO" id="GO:0016579">
    <property type="term" value="P:protein deubiquitination"/>
    <property type="evidence" value="ECO:0007669"/>
    <property type="project" value="InterPro"/>
</dbReference>
<reference evidence="5 6" key="1">
    <citation type="submission" date="2016-02" db="EMBL/GenBank/DDBJ databases">
        <title>Genome analysis of coral dinoflagellate symbionts highlights evolutionary adaptations to a symbiotic lifestyle.</title>
        <authorList>
            <person name="Aranda M."/>
            <person name="Li Y."/>
            <person name="Liew Y.J."/>
            <person name="Baumgarten S."/>
            <person name="Simakov O."/>
            <person name="Wilson M."/>
            <person name="Piel J."/>
            <person name="Ashoor H."/>
            <person name="Bougouffa S."/>
            <person name="Bajic V.B."/>
            <person name="Ryu T."/>
            <person name="Ravasi T."/>
            <person name="Bayer T."/>
            <person name="Micklem G."/>
            <person name="Kim H."/>
            <person name="Bhak J."/>
            <person name="Lajeunesse T.C."/>
            <person name="Voolstra C.R."/>
        </authorList>
    </citation>
    <scope>NUCLEOTIDE SEQUENCE [LARGE SCALE GENOMIC DNA]</scope>
    <source>
        <strain evidence="5 6">CCMP2467</strain>
    </source>
</reference>
<feature type="domain" description="Ubiquitin-like" evidence="3">
    <location>
        <begin position="1069"/>
        <end position="1140"/>
    </location>
</feature>
<organism evidence="5 6">
    <name type="scientific">Symbiodinium microadriaticum</name>
    <name type="common">Dinoflagellate</name>
    <name type="synonym">Zooxanthella microadriatica</name>
    <dbReference type="NCBI Taxonomy" id="2951"/>
    <lineage>
        <taxon>Eukaryota</taxon>
        <taxon>Sar</taxon>
        <taxon>Alveolata</taxon>
        <taxon>Dinophyceae</taxon>
        <taxon>Suessiales</taxon>
        <taxon>Symbiodiniaceae</taxon>
        <taxon>Symbiodinium</taxon>
    </lineage>
</organism>
<dbReference type="InterPro" id="IPR019954">
    <property type="entry name" value="Ubiquitin_CS"/>
</dbReference>
<evidence type="ECO:0000313" key="5">
    <source>
        <dbReference type="EMBL" id="OLQ12601.1"/>
    </source>
</evidence>
<dbReference type="InterPro" id="IPR000626">
    <property type="entry name" value="Ubiquitin-like_dom"/>
</dbReference>
<feature type="region of interest" description="Disordered" evidence="2">
    <location>
        <begin position="1278"/>
        <end position="1299"/>
    </location>
</feature>
<dbReference type="SMART" id="SM00213">
    <property type="entry name" value="UBQ"/>
    <property type="match status" value="1"/>
</dbReference>
<dbReference type="PRINTS" id="PR00348">
    <property type="entry name" value="UBIQUITIN"/>
</dbReference>
<dbReference type="GO" id="GO:0003677">
    <property type="term" value="F:DNA binding"/>
    <property type="evidence" value="ECO:0007669"/>
    <property type="project" value="UniProtKB-KW"/>
</dbReference>
<dbReference type="Gene3D" id="3.90.70.10">
    <property type="entry name" value="Cysteine proteinases"/>
    <property type="match status" value="1"/>
</dbReference>
<feature type="region of interest" description="Disordered" evidence="2">
    <location>
        <begin position="925"/>
        <end position="980"/>
    </location>
</feature>
<dbReference type="SUPFAM" id="SSF47823">
    <property type="entry name" value="lambda integrase-like, N-terminal domain"/>
    <property type="match status" value="1"/>
</dbReference>
<evidence type="ECO:0000259" key="3">
    <source>
        <dbReference type="PROSITE" id="PS50053"/>
    </source>
</evidence>